<evidence type="ECO:0000313" key="6">
    <source>
        <dbReference type="EMBL" id="ELA26802.1"/>
    </source>
</evidence>
<proteinExistence type="inferred from homology"/>
<keyword evidence="3" id="KW-0788">Thiol protease</keyword>
<evidence type="ECO:0000256" key="1">
    <source>
        <dbReference type="ARBA" id="ARBA00009005"/>
    </source>
</evidence>
<keyword evidence="3" id="KW-0645">Protease</keyword>
<dbReference type="EMBL" id="KB021027">
    <property type="protein sequence ID" value="ELA26802.1"/>
    <property type="molecule type" value="Genomic_DNA"/>
</dbReference>
<dbReference type="PANTHER" id="PTHR48104">
    <property type="entry name" value="METACASPASE-4"/>
    <property type="match status" value="1"/>
</dbReference>
<accession>L2FKC7</accession>
<dbReference type="InterPro" id="IPR011600">
    <property type="entry name" value="Pept_C14_caspase"/>
</dbReference>
<comment type="similarity">
    <text evidence="1">Belongs to the peptidase C14B family.</text>
</comment>
<dbReference type="Pfam" id="PF00656">
    <property type="entry name" value="Peptidase_C14"/>
    <property type="match status" value="1"/>
</dbReference>
<dbReference type="PANTHER" id="PTHR48104:SF30">
    <property type="entry name" value="METACASPASE-1"/>
    <property type="match status" value="1"/>
</dbReference>
<organism evidence="6">
    <name type="scientific">Colletotrichum fructicola (strain Nara gc5)</name>
    <name type="common">Anthracnose fungus</name>
    <name type="synonym">Colletotrichum gloeosporioides (strain Nara gc5)</name>
    <dbReference type="NCBI Taxonomy" id="1213859"/>
    <lineage>
        <taxon>Eukaryota</taxon>
        <taxon>Fungi</taxon>
        <taxon>Dikarya</taxon>
        <taxon>Ascomycota</taxon>
        <taxon>Pezizomycotina</taxon>
        <taxon>Sordariomycetes</taxon>
        <taxon>Hypocreomycetidae</taxon>
        <taxon>Glomerellales</taxon>
        <taxon>Glomerellaceae</taxon>
        <taxon>Colletotrichum</taxon>
        <taxon>Colletotrichum gloeosporioides species complex</taxon>
    </lineage>
</organism>
<evidence type="ECO:0000256" key="3">
    <source>
        <dbReference type="ARBA" id="ARBA00022807"/>
    </source>
</evidence>
<dbReference type="SUPFAM" id="SSF52129">
    <property type="entry name" value="Caspase-like"/>
    <property type="match status" value="1"/>
</dbReference>
<feature type="domain" description="Peptidase C14 caspase" evidence="5">
    <location>
        <begin position="7"/>
        <end position="266"/>
    </location>
</feature>
<dbReference type="GO" id="GO:0005737">
    <property type="term" value="C:cytoplasm"/>
    <property type="evidence" value="ECO:0007669"/>
    <property type="project" value="TreeGrafter"/>
</dbReference>
<evidence type="ECO:0000256" key="2">
    <source>
        <dbReference type="ARBA" id="ARBA00022703"/>
    </source>
</evidence>
<dbReference type="InterPro" id="IPR029030">
    <property type="entry name" value="Caspase-like_dom_sf"/>
</dbReference>
<keyword evidence="3" id="KW-0378">Hydrolase</keyword>
<dbReference type="GO" id="GO:0006915">
    <property type="term" value="P:apoptotic process"/>
    <property type="evidence" value="ECO:0007669"/>
    <property type="project" value="UniProtKB-KW"/>
</dbReference>
<dbReference type="GO" id="GO:0004197">
    <property type="term" value="F:cysteine-type endopeptidase activity"/>
    <property type="evidence" value="ECO:0007669"/>
    <property type="project" value="InterPro"/>
</dbReference>
<evidence type="ECO:0000256" key="4">
    <source>
        <dbReference type="ARBA" id="ARBA00023145"/>
    </source>
</evidence>
<protein>
    <submittedName>
        <fullName evidence="6">Peptidase c14 caspase catalytic subunit p20</fullName>
    </submittedName>
</protein>
<name>L2FKC7_COLFN</name>
<sequence>MGTVGAKRALLIGSPVHGLRGTGNDLITMTNILKSRGFQTDNEIYVKRLFGQDASRQKILDAWEDLIHDTSYDDTVVIYYSGHGVCVESDLANVTSRSPTKIQFIVPYDFDCSLQTWRGISDGELSLLLRKTTAKTTNVTYILDCCHSARLGRKLGDVHFEPKAFGLDRSLHSDLAKIQDKLRPDGQLAEDDLDTNPYAVRIAAAATDETAWEYHKDGHEYMGLLTKSLEKAITKPGDNRSWRDVMLEVAVLVEQDYPGGNQHPRSAGPDNRRPFSLSTNATGALLTTLWDDEYTTVRGGRVNGVHEGDVFTITPFGSHCKTGNEILTGTVTQVNAFAAVLSPTPKPSVFGCSQLAAERLVSETDLEHVFSRVLYHAKEYVQAQNILSLRPGVDDEAFGDSMEIELGLESNGKKTILTRRSDSLPAAMIDRPPLSLKENDRLYISIKNTGTNKIFVNSLSVDAAGKTTLVTKAWERGIGLTPARSHTLAVKTLPLRGIPMRWPKSIPRDGHIEERLVFVITNEEIDLRDLDASLKGYVRRGADDAAARDSGILQYDVEHVRYNLRQSSST</sequence>
<dbReference type="GO" id="GO:0006508">
    <property type="term" value="P:proteolysis"/>
    <property type="evidence" value="ECO:0007669"/>
    <property type="project" value="InterPro"/>
</dbReference>
<keyword evidence="4" id="KW-0865">Zymogen</keyword>
<dbReference type="HOGENOM" id="CLU_018527_0_0_1"/>
<dbReference type="InterPro" id="IPR050452">
    <property type="entry name" value="Metacaspase"/>
</dbReference>
<gene>
    <name evidence="6" type="ORF">CGGC5_12234</name>
</gene>
<evidence type="ECO:0000259" key="5">
    <source>
        <dbReference type="Pfam" id="PF00656"/>
    </source>
</evidence>
<dbReference type="AlphaFoldDB" id="L2FKC7"/>
<dbReference type="Gene3D" id="3.40.50.1460">
    <property type="match status" value="1"/>
</dbReference>
<reference evidence="6" key="1">
    <citation type="submission" date="2012-08" db="EMBL/GenBank/DDBJ databases">
        <title>Genome analysis of Colletotrichum orbiculare and Colletotrichum fructicola.</title>
        <authorList>
            <person name="Gan P.H.P."/>
            <person name="Ikeda K."/>
            <person name="Irieda H."/>
            <person name="Narusaka M."/>
            <person name="O'Connell R.J."/>
            <person name="Narusaka Y."/>
            <person name="Takano Y."/>
            <person name="Kubo Y."/>
            <person name="Shirasu K."/>
        </authorList>
    </citation>
    <scope>NUCLEOTIDE SEQUENCE</scope>
    <source>
        <strain evidence="6">Nara gc5</strain>
    </source>
</reference>
<keyword evidence="2" id="KW-0053">Apoptosis</keyword>